<sequence>MKKILLYSSLYTAILLSACTKLDVKVESEYVDANFPTTADGFVAAAGPIYSQLATAYAVDYWRLQELSTDEAIIPARDGNYDDGGQYRFLHLHTYTKDHPTVRSVWQWGYGGINACNRVYEMFDAAQNIAGKETSKAEIRTMRALYYYFMMDLFANIPLSTKFKGAELPKQARRAEIFAFIEKELKEVIPMLSDKTGQITYSRPTKWLAFAILQKMYLNAQVYINKPMYTESAAMGDSILIGNKYSLTSDYVSIFAPDNGPQITETIFAIPYDANSIEGNQFSRFGLHTGLQAKYSLPFRPSIAMSTIKSFYEKFNLQNDVRNNTWLAGKQFNFDGTPIYITTTNKGLDDTYNGPDPGASIKWQLEFTPEMPLKKVETMDVGNDELGKARGVRSIKYYPDKNTNPSTRNSNNDVPVFRLADVILMKAEAILRGATPTTVNGELQTAAVLVSKIRTRAKAAPVSSISLDELLEERAREMAWEAWRRNDLIRFGKYEDKWGFKTDNDTRKQIYPIPANEITLNTNLVQNPGYTN</sequence>
<comment type="similarity">
    <text evidence="2">Belongs to the SusD family.</text>
</comment>
<evidence type="ECO:0000256" key="4">
    <source>
        <dbReference type="ARBA" id="ARBA00023136"/>
    </source>
</evidence>
<keyword evidence="4" id="KW-0472">Membrane</keyword>
<dbReference type="Proteomes" id="UP000260644">
    <property type="component" value="Unassembled WGS sequence"/>
</dbReference>
<dbReference type="RefSeq" id="WP_116976234.1">
    <property type="nucleotide sequence ID" value="NZ_QPMM01000006.1"/>
</dbReference>
<feature type="domain" description="SusD-like N-terminal" evidence="7">
    <location>
        <begin position="57"/>
        <end position="218"/>
    </location>
</feature>
<evidence type="ECO:0000256" key="3">
    <source>
        <dbReference type="ARBA" id="ARBA00022729"/>
    </source>
</evidence>
<comment type="subcellular location">
    <subcellularLocation>
        <location evidence="1">Cell outer membrane</location>
    </subcellularLocation>
</comment>
<keyword evidence="5" id="KW-0998">Cell outer membrane</keyword>
<dbReference type="OrthoDB" id="9783641at2"/>
<feature type="domain" description="RagB/SusD" evidence="6">
    <location>
        <begin position="314"/>
        <end position="530"/>
    </location>
</feature>
<keyword evidence="9" id="KW-1185">Reference proteome</keyword>
<evidence type="ECO:0000256" key="1">
    <source>
        <dbReference type="ARBA" id="ARBA00004442"/>
    </source>
</evidence>
<protein>
    <submittedName>
        <fullName evidence="8">RagB/SusD family nutrient uptake outer membrane protein</fullName>
    </submittedName>
</protein>
<dbReference type="Gene3D" id="1.25.40.390">
    <property type="match status" value="1"/>
</dbReference>
<dbReference type="Pfam" id="PF14322">
    <property type="entry name" value="SusD-like_3"/>
    <property type="match status" value="1"/>
</dbReference>
<dbReference type="EMBL" id="QPMM01000006">
    <property type="protein sequence ID" value="RFS22840.1"/>
    <property type="molecule type" value="Genomic_DNA"/>
</dbReference>
<evidence type="ECO:0000313" key="8">
    <source>
        <dbReference type="EMBL" id="RFS22840.1"/>
    </source>
</evidence>
<gene>
    <name evidence="8" type="ORF">DVR12_13450</name>
</gene>
<comment type="caution">
    <text evidence="8">The sequence shown here is derived from an EMBL/GenBank/DDBJ whole genome shotgun (WGS) entry which is preliminary data.</text>
</comment>
<evidence type="ECO:0000259" key="7">
    <source>
        <dbReference type="Pfam" id="PF14322"/>
    </source>
</evidence>
<evidence type="ECO:0000256" key="2">
    <source>
        <dbReference type="ARBA" id="ARBA00006275"/>
    </source>
</evidence>
<dbReference type="SUPFAM" id="SSF48452">
    <property type="entry name" value="TPR-like"/>
    <property type="match status" value="1"/>
</dbReference>
<dbReference type="InterPro" id="IPR011990">
    <property type="entry name" value="TPR-like_helical_dom_sf"/>
</dbReference>
<dbReference type="GO" id="GO:0009279">
    <property type="term" value="C:cell outer membrane"/>
    <property type="evidence" value="ECO:0007669"/>
    <property type="project" value="UniProtKB-SubCell"/>
</dbReference>
<name>A0A3E1YAU3_9BACT</name>
<evidence type="ECO:0000259" key="6">
    <source>
        <dbReference type="Pfam" id="PF07980"/>
    </source>
</evidence>
<accession>A0A3E1YAU3</accession>
<dbReference type="PROSITE" id="PS51257">
    <property type="entry name" value="PROKAR_LIPOPROTEIN"/>
    <property type="match status" value="1"/>
</dbReference>
<dbReference type="InterPro" id="IPR033985">
    <property type="entry name" value="SusD-like_N"/>
</dbReference>
<dbReference type="Pfam" id="PF07980">
    <property type="entry name" value="SusD_RagB"/>
    <property type="match status" value="1"/>
</dbReference>
<dbReference type="Gene3D" id="1.25.40.10">
    <property type="entry name" value="Tetratricopeptide repeat domain"/>
    <property type="match status" value="1"/>
</dbReference>
<dbReference type="InterPro" id="IPR012944">
    <property type="entry name" value="SusD_RagB_dom"/>
</dbReference>
<evidence type="ECO:0000313" key="9">
    <source>
        <dbReference type="Proteomes" id="UP000260644"/>
    </source>
</evidence>
<evidence type="ECO:0000256" key="5">
    <source>
        <dbReference type="ARBA" id="ARBA00023237"/>
    </source>
</evidence>
<dbReference type="AlphaFoldDB" id="A0A3E1YAU3"/>
<proteinExistence type="inferred from homology"/>
<reference evidence="8 9" key="1">
    <citation type="submission" date="2018-07" db="EMBL/GenBank/DDBJ databases">
        <title>Chitinophaga K2CV101002-2 sp. nov., isolated from a monsoon evergreen broad-leaved forest soil.</title>
        <authorList>
            <person name="Lv Y."/>
        </authorList>
    </citation>
    <scope>NUCLEOTIDE SEQUENCE [LARGE SCALE GENOMIC DNA]</scope>
    <source>
        <strain evidence="8 9">GDMCC 1.1288</strain>
    </source>
</reference>
<dbReference type="Gene3D" id="1.10.3780.10">
    <property type="entry name" value="SusD-like"/>
    <property type="match status" value="1"/>
</dbReference>
<keyword evidence="3" id="KW-0732">Signal</keyword>
<organism evidence="8 9">
    <name type="scientific">Chitinophaga silvatica</name>
    <dbReference type="NCBI Taxonomy" id="2282649"/>
    <lineage>
        <taxon>Bacteria</taxon>
        <taxon>Pseudomonadati</taxon>
        <taxon>Bacteroidota</taxon>
        <taxon>Chitinophagia</taxon>
        <taxon>Chitinophagales</taxon>
        <taxon>Chitinophagaceae</taxon>
        <taxon>Chitinophaga</taxon>
    </lineage>
</organism>